<dbReference type="Proteomes" id="UP001595443">
    <property type="component" value="Unassembled WGS sequence"/>
</dbReference>
<dbReference type="EMBL" id="JBHRSK010000007">
    <property type="protein sequence ID" value="MFC2968556.1"/>
    <property type="molecule type" value="Genomic_DNA"/>
</dbReference>
<reference evidence="2" key="1">
    <citation type="journal article" date="2019" name="Int. J. Syst. Evol. Microbiol.">
        <title>The Global Catalogue of Microorganisms (GCM) 10K type strain sequencing project: providing services to taxonomists for standard genome sequencing and annotation.</title>
        <authorList>
            <consortium name="The Broad Institute Genomics Platform"/>
            <consortium name="The Broad Institute Genome Sequencing Center for Infectious Disease"/>
            <person name="Wu L."/>
            <person name="Ma J."/>
        </authorList>
    </citation>
    <scope>NUCLEOTIDE SEQUENCE [LARGE SCALE GENOMIC DNA]</scope>
    <source>
        <strain evidence="2">KCTC 62192</strain>
    </source>
</reference>
<keyword evidence="2" id="KW-1185">Reference proteome</keyword>
<dbReference type="InterPro" id="IPR029058">
    <property type="entry name" value="AB_hydrolase_fold"/>
</dbReference>
<gene>
    <name evidence="1" type="ORF">ACFOES_10660</name>
</gene>
<comment type="caution">
    <text evidence="1">The sequence shown here is derived from an EMBL/GenBank/DDBJ whole genome shotgun (WGS) entry which is preliminary data.</text>
</comment>
<dbReference type="RefSeq" id="WP_377833256.1">
    <property type="nucleotide sequence ID" value="NZ_JBHRSK010000007.1"/>
</dbReference>
<dbReference type="SUPFAM" id="SSF53474">
    <property type="entry name" value="alpha/beta-Hydrolases"/>
    <property type="match status" value="1"/>
</dbReference>
<proteinExistence type="predicted"/>
<sequence>MKDIRDMDAAETTTKADWLSRLAEIGDELGYFERLGDKHSAFFVDDGATLVVSFESLGAIRGGSDSQMPLGYSVARAQGWSHLCLIADGETWYRDPAVYGYFDRLVDDAFFEDFDRVVFFGSGMGAYGATAYSVAAPGATVVAIQPVATLDPAVCEWDERFREQRRLCFTDRYGFAPDMIEGAGEVFVIYDPEVMLDAMQAALFTKPYVTKLRCRNLGEAIGPSLQHMKVLVPLLTQAGEGRLNASAFYQLYRARRDNGPYLRNLLSRTDSLRRPMLSALLCRNVLARMNAPRFRRRLSELTEELEALGIDLPAPLRTASDRDPVA</sequence>
<accession>A0ABV7AHR6</accession>
<protein>
    <submittedName>
        <fullName evidence="1">Phosphoadenosine phosphosulfate reductase</fullName>
    </submittedName>
</protein>
<evidence type="ECO:0000313" key="1">
    <source>
        <dbReference type="EMBL" id="MFC2968556.1"/>
    </source>
</evidence>
<organism evidence="1 2">
    <name type="scientific">Acidimangrovimonas pyrenivorans</name>
    <dbReference type="NCBI Taxonomy" id="2030798"/>
    <lineage>
        <taxon>Bacteria</taxon>
        <taxon>Pseudomonadati</taxon>
        <taxon>Pseudomonadota</taxon>
        <taxon>Alphaproteobacteria</taxon>
        <taxon>Rhodobacterales</taxon>
        <taxon>Paracoccaceae</taxon>
        <taxon>Acidimangrovimonas</taxon>
    </lineage>
</organism>
<name>A0ABV7AHR6_9RHOB</name>
<evidence type="ECO:0000313" key="2">
    <source>
        <dbReference type="Proteomes" id="UP001595443"/>
    </source>
</evidence>